<organism evidence="1 2">
    <name type="scientific">Caerostris extrusa</name>
    <name type="common">Bark spider</name>
    <name type="synonym">Caerostris bankana</name>
    <dbReference type="NCBI Taxonomy" id="172846"/>
    <lineage>
        <taxon>Eukaryota</taxon>
        <taxon>Metazoa</taxon>
        <taxon>Ecdysozoa</taxon>
        <taxon>Arthropoda</taxon>
        <taxon>Chelicerata</taxon>
        <taxon>Arachnida</taxon>
        <taxon>Araneae</taxon>
        <taxon>Araneomorphae</taxon>
        <taxon>Entelegynae</taxon>
        <taxon>Araneoidea</taxon>
        <taxon>Araneidae</taxon>
        <taxon>Caerostris</taxon>
    </lineage>
</organism>
<dbReference type="AlphaFoldDB" id="A0AAV4RY66"/>
<accession>A0AAV4RY66</accession>
<proteinExistence type="predicted"/>
<dbReference type="Proteomes" id="UP001054945">
    <property type="component" value="Unassembled WGS sequence"/>
</dbReference>
<name>A0AAV4RY66_CAEEX</name>
<keyword evidence="2" id="KW-1185">Reference proteome</keyword>
<protein>
    <submittedName>
        <fullName evidence="1">Uncharacterized protein</fullName>
    </submittedName>
</protein>
<evidence type="ECO:0000313" key="2">
    <source>
        <dbReference type="Proteomes" id="UP001054945"/>
    </source>
</evidence>
<evidence type="ECO:0000313" key="1">
    <source>
        <dbReference type="EMBL" id="GIY25644.1"/>
    </source>
</evidence>
<comment type="caution">
    <text evidence="1">The sequence shown here is derived from an EMBL/GenBank/DDBJ whole genome shotgun (WGS) entry which is preliminary data.</text>
</comment>
<gene>
    <name evidence="1" type="ORF">CEXT_536871</name>
</gene>
<dbReference type="EMBL" id="BPLR01008565">
    <property type="protein sequence ID" value="GIY25644.1"/>
    <property type="molecule type" value="Genomic_DNA"/>
</dbReference>
<reference evidence="1 2" key="1">
    <citation type="submission" date="2021-06" db="EMBL/GenBank/DDBJ databases">
        <title>Caerostris extrusa draft genome.</title>
        <authorList>
            <person name="Kono N."/>
            <person name="Arakawa K."/>
        </authorList>
    </citation>
    <scope>NUCLEOTIDE SEQUENCE [LARGE SCALE GENOMIC DNA]</scope>
</reference>
<sequence>MQGTAQCHALGHQAQSINLKRKLVLGVLFEKLQNCPQLTISLGSIHVFNSIIRNNGYGSACLRCTSAREVRVTKSAFTMISDFKFSGRSLRKPVLSELELLVFCHSVVGCCPNVMGP</sequence>